<evidence type="ECO:0000259" key="8">
    <source>
        <dbReference type="PROSITE" id="PS50850"/>
    </source>
</evidence>
<keyword evidence="4 7" id="KW-1133">Transmembrane helix</keyword>
<dbReference type="PROSITE" id="PS50850">
    <property type="entry name" value="MFS"/>
    <property type="match status" value="1"/>
</dbReference>
<dbReference type="Proteomes" id="UP000694044">
    <property type="component" value="Unassembled WGS sequence"/>
</dbReference>
<dbReference type="GO" id="GO:0016020">
    <property type="term" value="C:membrane"/>
    <property type="evidence" value="ECO:0007669"/>
    <property type="project" value="UniProtKB-SubCell"/>
</dbReference>
<dbReference type="OrthoDB" id="6770063at2759"/>
<name>A0A8T1W7P3_9STRA</name>
<feature type="transmembrane region" description="Helical" evidence="7">
    <location>
        <begin position="145"/>
        <end position="167"/>
    </location>
</feature>
<keyword evidence="2" id="KW-0813">Transport</keyword>
<evidence type="ECO:0000313" key="10">
    <source>
        <dbReference type="Proteomes" id="UP000694044"/>
    </source>
</evidence>
<evidence type="ECO:0000256" key="7">
    <source>
        <dbReference type="SAM" id="Phobius"/>
    </source>
</evidence>
<evidence type="ECO:0000256" key="2">
    <source>
        <dbReference type="ARBA" id="ARBA00022448"/>
    </source>
</evidence>
<evidence type="ECO:0000256" key="1">
    <source>
        <dbReference type="ARBA" id="ARBA00004141"/>
    </source>
</evidence>
<comment type="caution">
    <text evidence="9">The sequence shown here is derived from an EMBL/GenBank/DDBJ whole genome shotgun (WGS) entry which is preliminary data.</text>
</comment>
<evidence type="ECO:0000256" key="6">
    <source>
        <dbReference type="ARBA" id="ARBA00024338"/>
    </source>
</evidence>
<gene>
    <name evidence="9" type="primary">SPNS3_3</name>
    <name evidence="9" type="ORF">PHYPSEUDO_010172</name>
</gene>
<feature type="transmembrane region" description="Helical" evidence="7">
    <location>
        <begin position="53"/>
        <end position="78"/>
    </location>
</feature>
<feature type="transmembrane region" description="Helical" evidence="7">
    <location>
        <begin position="173"/>
        <end position="197"/>
    </location>
</feature>
<comment type="similarity">
    <text evidence="6">Belongs to the major facilitator superfamily. Spinster (TC 2.A.1.49) family.</text>
</comment>
<dbReference type="EMBL" id="JAGDFM010000043">
    <property type="protein sequence ID" value="KAG7389527.1"/>
    <property type="molecule type" value="Genomic_DNA"/>
</dbReference>
<evidence type="ECO:0000256" key="3">
    <source>
        <dbReference type="ARBA" id="ARBA00022692"/>
    </source>
</evidence>
<feature type="transmembrane region" description="Helical" evidence="7">
    <location>
        <begin position="85"/>
        <end position="103"/>
    </location>
</feature>
<keyword evidence="3 7" id="KW-0812">Transmembrane</keyword>
<feature type="transmembrane region" description="Helical" evidence="7">
    <location>
        <begin position="357"/>
        <end position="374"/>
    </location>
</feature>
<comment type="subcellular location">
    <subcellularLocation>
        <location evidence="1">Membrane</location>
        <topology evidence="1">Multi-pass membrane protein</topology>
    </subcellularLocation>
</comment>
<evidence type="ECO:0000256" key="5">
    <source>
        <dbReference type="ARBA" id="ARBA00023136"/>
    </source>
</evidence>
<keyword evidence="10" id="KW-1185">Reference proteome</keyword>
<proteinExistence type="inferred from homology"/>
<feature type="domain" description="Major facilitator superfamily (MFS) profile" evidence="8">
    <location>
        <begin position="11"/>
        <end position="499"/>
    </location>
</feature>
<protein>
    <submittedName>
        <fullName evidence="9">Protein spinster 3</fullName>
    </submittedName>
</protein>
<dbReference type="InterPro" id="IPR020846">
    <property type="entry name" value="MFS_dom"/>
</dbReference>
<feature type="transmembrane region" description="Helical" evidence="7">
    <location>
        <begin position="416"/>
        <end position="435"/>
    </location>
</feature>
<reference evidence="9" key="1">
    <citation type="submission" date="2021-02" db="EMBL/GenBank/DDBJ databases">
        <authorList>
            <person name="Palmer J.M."/>
        </authorList>
    </citation>
    <scope>NUCLEOTIDE SEQUENCE</scope>
    <source>
        <strain evidence="9">SCRP734</strain>
    </source>
</reference>
<dbReference type="InterPro" id="IPR044770">
    <property type="entry name" value="MFS_spinster-like"/>
</dbReference>
<feature type="transmembrane region" description="Helical" evidence="7">
    <location>
        <begin position="274"/>
        <end position="296"/>
    </location>
</feature>
<keyword evidence="5 7" id="KW-0472">Membrane</keyword>
<dbReference type="PANTHER" id="PTHR23505">
    <property type="entry name" value="SPINSTER"/>
    <property type="match status" value="1"/>
</dbReference>
<sequence>MKACMIQSQGLIVLLCLVNLLNYIDRGIIPGAPQSFRHFITSSLGVAVTDQSVYFGLLSSAFIIGHSVLSVVFGYFALSHRPFRIIALGTSIWIVAIVVCAISEHVNSYALLIVGRVLSGVGEASFQCVAPPFIDRHAPPARRSLYVGIYLASVIVGTAIGFVYGSLFAESALTWAGAFYLEAILMACLVLCCLCCVPDELNVVPPTDDDAALRKPLVSTNEFASEMMSLSRASHDTIERNASPSEKIGTEILSPKAFKAKPFFQTWWEILSDIPFLLVVFAHGAYTFTLGVFNAFGPDVFIGLGLFSDETSASLIFGGIVAVTSLIGTPLGGLVLDRYTKDTNVPGKRCFMAVSSLFFYVAIAEVFALIMCFISDSKGAFLTCFTIALFCMCALWGPEMVAVLELFPSSRRSMAISANAVIIHVFGDVPAPIVMGVVRDKWAPNCGTIEDDGDAVLNPLCREDQDGLKNFMLLSVLWMVWAVILWALAMVAVKIRQAKGGFVLTAPAEI</sequence>
<dbReference type="Pfam" id="PF07690">
    <property type="entry name" value="MFS_1"/>
    <property type="match status" value="1"/>
</dbReference>
<dbReference type="GO" id="GO:0022857">
    <property type="term" value="F:transmembrane transporter activity"/>
    <property type="evidence" value="ECO:0007669"/>
    <property type="project" value="InterPro"/>
</dbReference>
<dbReference type="InterPro" id="IPR011701">
    <property type="entry name" value="MFS"/>
</dbReference>
<organism evidence="9 10">
    <name type="scientific">Phytophthora pseudosyringae</name>
    <dbReference type="NCBI Taxonomy" id="221518"/>
    <lineage>
        <taxon>Eukaryota</taxon>
        <taxon>Sar</taxon>
        <taxon>Stramenopiles</taxon>
        <taxon>Oomycota</taxon>
        <taxon>Peronosporomycetes</taxon>
        <taxon>Peronosporales</taxon>
        <taxon>Peronosporaceae</taxon>
        <taxon>Phytophthora</taxon>
    </lineage>
</organism>
<feature type="transmembrane region" description="Helical" evidence="7">
    <location>
        <begin position="316"/>
        <end position="336"/>
    </location>
</feature>
<dbReference type="PANTHER" id="PTHR23505:SF79">
    <property type="entry name" value="PROTEIN SPINSTER"/>
    <property type="match status" value="1"/>
</dbReference>
<feature type="transmembrane region" description="Helical" evidence="7">
    <location>
        <begin position="471"/>
        <end position="493"/>
    </location>
</feature>
<evidence type="ECO:0000313" key="9">
    <source>
        <dbReference type="EMBL" id="KAG7389527.1"/>
    </source>
</evidence>
<accession>A0A8T1W7P3</accession>
<evidence type="ECO:0000256" key="4">
    <source>
        <dbReference type="ARBA" id="ARBA00022989"/>
    </source>
</evidence>
<feature type="transmembrane region" description="Helical" evidence="7">
    <location>
        <begin position="380"/>
        <end position="404"/>
    </location>
</feature>
<dbReference type="AlphaFoldDB" id="A0A8T1W7P3"/>